<comment type="caution">
    <text evidence="2">The sequence shown here is derived from an EMBL/GenBank/DDBJ whole genome shotgun (WGS) entry which is preliminary data.</text>
</comment>
<reference evidence="2" key="1">
    <citation type="submission" date="2020-09" db="EMBL/GenBank/DDBJ databases">
        <title>Genome-Enabled Discovery of Anthraquinone Biosynthesis in Senna tora.</title>
        <authorList>
            <person name="Kang S.-H."/>
            <person name="Pandey R.P."/>
            <person name="Lee C.-M."/>
            <person name="Sim J.-S."/>
            <person name="Jeong J.-T."/>
            <person name="Choi B.-S."/>
            <person name="Jung M."/>
            <person name="Ginzburg D."/>
            <person name="Zhao K."/>
            <person name="Won S.Y."/>
            <person name="Oh T.-J."/>
            <person name="Yu Y."/>
            <person name="Kim N.-H."/>
            <person name="Lee O.R."/>
            <person name="Lee T.-H."/>
            <person name="Bashyal P."/>
            <person name="Kim T.-S."/>
            <person name="Lee W.-H."/>
            <person name="Kawkins C."/>
            <person name="Kim C.-K."/>
            <person name="Kim J.S."/>
            <person name="Ahn B.O."/>
            <person name="Rhee S.Y."/>
            <person name="Sohng J.K."/>
        </authorList>
    </citation>
    <scope>NUCLEOTIDE SEQUENCE</scope>
    <source>
        <tissue evidence="2">Leaf</tissue>
    </source>
</reference>
<dbReference type="Proteomes" id="UP000634136">
    <property type="component" value="Unassembled WGS sequence"/>
</dbReference>
<evidence type="ECO:0000313" key="3">
    <source>
        <dbReference type="Proteomes" id="UP000634136"/>
    </source>
</evidence>
<protein>
    <submittedName>
        <fullName evidence="2">Uncharacterized protein</fullName>
    </submittedName>
</protein>
<gene>
    <name evidence="2" type="ORF">G2W53_018852</name>
</gene>
<keyword evidence="3" id="KW-1185">Reference proteome</keyword>
<feature type="region of interest" description="Disordered" evidence="1">
    <location>
        <begin position="1"/>
        <end position="26"/>
    </location>
</feature>
<accession>A0A834WNQ2</accession>
<name>A0A834WNQ2_9FABA</name>
<feature type="compositionally biased region" description="Basic and acidic residues" evidence="1">
    <location>
        <begin position="9"/>
        <end position="26"/>
    </location>
</feature>
<dbReference type="EMBL" id="JAAIUW010000006">
    <property type="protein sequence ID" value="KAF7827688.1"/>
    <property type="molecule type" value="Genomic_DNA"/>
</dbReference>
<dbReference type="AlphaFoldDB" id="A0A834WNQ2"/>
<evidence type="ECO:0000256" key="1">
    <source>
        <dbReference type="SAM" id="MobiDB-lite"/>
    </source>
</evidence>
<proteinExistence type="predicted"/>
<evidence type="ECO:0000313" key="2">
    <source>
        <dbReference type="EMBL" id="KAF7827688.1"/>
    </source>
</evidence>
<sequence length="26" mass="2754">MAVATVGGDEAKKIGNEAKKIDSQHR</sequence>
<organism evidence="2 3">
    <name type="scientific">Senna tora</name>
    <dbReference type="NCBI Taxonomy" id="362788"/>
    <lineage>
        <taxon>Eukaryota</taxon>
        <taxon>Viridiplantae</taxon>
        <taxon>Streptophyta</taxon>
        <taxon>Embryophyta</taxon>
        <taxon>Tracheophyta</taxon>
        <taxon>Spermatophyta</taxon>
        <taxon>Magnoliopsida</taxon>
        <taxon>eudicotyledons</taxon>
        <taxon>Gunneridae</taxon>
        <taxon>Pentapetalae</taxon>
        <taxon>rosids</taxon>
        <taxon>fabids</taxon>
        <taxon>Fabales</taxon>
        <taxon>Fabaceae</taxon>
        <taxon>Caesalpinioideae</taxon>
        <taxon>Cassia clade</taxon>
        <taxon>Senna</taxon>
    </lineage>
</organism>